<dbReference type="RefSeq" id="WP_147648252.1">
    <property type="nucleotide sequence ID" value="NZ_CP042806.1"/>
</dbReference>
<feature type="transmembrane region" description="Helical" evidence="1">
    <location>
        <begin position="351"/>
        <end position="370"/>
    </location>
</feature>
<keyword evidence="1" id="KW-1133">Transmembrane helix</keyword>
<keyword evidence="1" id="KW-0472">Membrane</keyword>
<dbReference type="EMBL" id="CP042806">
    <property type="protein sequence ID" value="QEE29054.1"/>
    <property type="molecule type" value="Genomic_DNA"/>
</dbReference>
<evidence type="ECO:0000313" key="3">
    <source>
        <dbReference type="Proteomes" id="UP000321820"/>
    </source>
</evidence>
<feature type="transmembrane region" description="Helical" evidence="1">
    <location>
        <begin position="276"/>
        <end position="297"/>
    </location>
</feature>
<dbReference type="AlphaFoldDB" id="A0A5B9EBH4"/>
<keyword evidence="1" id="KW-0812">Transmembrane</keyword>
<accession>A0A5B9EBH4</accession>
<dbReference type="OrthoDB" id="110982at2"/>
<dbReference type="Proteomes" id="UP000321820">
    <property type="component" value="Chromosome"/>
</dbReference>
<evidence type="ECO:0000313" key="2">
    <source>
        <dbReference type="EMBL" id="QEE29054.1"/>
    </source>
</evidence>
<evidence type="ECO:0000256" key="1">
    <source>
        <dbReference type="SAM" id="Phobius"/>
    </source>
</evidence>
<dbReference type="KEGG" id="talb:FTW19_14225"/>
<name>A0A5B9EBH4_9BACT</name>
<reference evidence="2 3" key="1">
    <citation type="submission" date="2019-08" db="EMBL/GenBank/DDBJ databases">
        <title>Complete genome sequence of Terriglobus albidus strain ORNL.</title>
        <authorList>
            <person name="Podar M."/>
        </authorList>
    </citation>
    <scope>NUCLEOTIDE SEQUENCE [LARGE SCALE GENOMIC DNA]</scope>
    <source>
        <strain evidence="2 3">ORNL</strain>
    </source>
</reference>
<proteinExistence type="predicted"/>
<keyword evidence="3" id="KW-1185">Reference proteome</keyword>
<organism evidence="2 3">
    <name type="scientific">Terriglobus albidus</name>
    <dbReference type="NCBI Taxonomy" id="1592106"/>
    <lineage>
        <taxon>Bacteria</taxon>
        <taxon>Pseudomonadati</taxon>
        <taxon>Acidobacteriota</taxon>
        <taxon>Terriglobia</taxon>
        <taxon>Terriglobales</taxon>
        <taxon>Acidobacteriaceae</taxon>
        <taxon>Terriglobus</taxon>
    </lineage>
</organism>
<evidence type="ECO:0008006" key="4">
    <source>
        <dbReference type="Google" id="ProtNLM"/>
    </source>
</evidence>
<gene>
    <name evidence="2" type="ORF">FTW19_14225</name>
</gene>
<feature type="transmembrane region" description="Helical" evidence="1">
    <location>
        <begin position="318"/>
        <end position="345"/>
    </location>
</feature>
<protein>
    <recommendedName>
        <fullName evidence="4">MacB-like periplasmic core domain-containing protein</fullName>
    </recommendedName>
</protein>
<sequence length="442" mass="49056">MNAYLSLLSLFLPVQRRDTWLSEWNAELWHVRSECGWVAALHLLRGALADARELRALAQKDVSADRAAVRPWKQSWIQPLALPLASLLIMACAAMCVPGARDVLLSQSYNAPSSIVLLKDAEQPTIAYATYSEWTRRPQLLFDEFAFYAVQKRYVNGERLRVATASSNLLRMLGLGGPAGDGMYLSYAAAKQLGYPSQVRLGASMVRVRGVLPRTTLKLWDDPEVIVLADRLPAGMHGHVLGAVAQGAPNINWGFVVTYSKQPPLHIHVTPLEERVFMPGRAFLFACVILLFALPGTRPLSREDGPRMPMRLRWRPTIFVGVQVLLLLAAAYLGSLAIAMSMALARPEDVGGPQAFAAFVLLLPTIRLTLRSNRHRCPCCLRKLGHPARVGQPSAAFLNWYGTELLCAQGHGMMHIPDMPTTWFSEPRWMPLDSSWAVLFSQ</sequence>